<keyword evidence="1" id="KW-0175">Coiled coil</keyword>
<evidence type="ECO:0000313" key="3">
    <source>
        <dbReference type="Proteomes" id="UP000006671"/>
    </source>
</evidence>
<dbReference type="OMA" id="FEIHQAK"/>
<reference evidence="2 3" key="1">
    <citation type="journal article" date="2010" name="Cell">
        <title>The genome of Naegleria gruberi illuminates early eukaryotic versatility.</title>
        <authorList>
            <person name="Fritz-Laylin L.K."/>
            <person name="Prochnik S.E."/>
            <person name="Ginger M.L."/>
            <person name="Dacks J.B."/>
            <person name="Carpenter M.L."/>
            <person name="Field M.C."/>
            <person name="Kuo A."/>
            <person name="Paredez A."/>
            <person name="Chapman J."/>
            <person name="Pham J."/>
            <person name="Shu S."/>
            <person name="Neupane R."/>
            <person name="Cipriano M."/>
            <person name="Mancuso J."/>
            <person name="Tu H."/>
            <person name="Salamov A."/>
            <person name="Lindquist E."/>
            <person name="Shapiro H."/>
            <person name="Lucas S."/>
            <person name="Grigoriev I.V."/>
            <person name="Cande W.Z."/>
            <person name="Fulton C."/>
            <person name="Rokhsar D.S."/>
            <person name="Dawson S.C."/>
        </authorList>
    </citation>
    <scope>NUCLEOTIDE SEQUENCE [LARGE SCALE GENOMIC DNA]</scope>
    <source>
        <strain evidence="2 3">NEG-M</strain>
    </source>
</reference>
<dbReference type="Proteomes" id="UP000006671">
    <property type="component" value="Unassembled WGS sequence"/>
</dbReference>
<evidence type="ECO:0000313" key="2">
    <source>
        <dbReference type="EMBL" id="EFC36840.1"/>
    </source>
</evidence>
<dbReference type="InParanoid" id="D2W2C8"/>
<evidence type="ECO:0000256" key="1">
    <source>
        <dbReference type="SAM" id="Coils"/>
    </source>
</evidence>
<proteinExistence type="predicted"/>
<organism evidence="3">
    <name type="scientific">Naegleria gruberi</name>
    <name type="common">Amoeba</name>
    <dbReference type="NCBI Taxonomy" id="5762"/>
    <lineage>
        <taxon>Eukaryota</taxon>
        <taxon>Discoba</taxon>
        <taxon>Heterolobosea</taxon>
        <taxon>Tetramitia</taxon>
        <taxon>Eutetramitia</taxon>
        <taxon>Vahlkampfiidae</taxon>
        <taxon>Naegleria</taxon>
    </lineage>
</organism>
<name>D2W2C8_NAEGR</name>
<dbReference type="OrthoDB" id="10254445at2759"/>
<keyword evidence="3" id="KW-1185">Reference proteome</keyword>
<protein>
    <submittedName>
        <fullName evidence="2">Predicted protein</fullName>
    </submittedName>
</protein>
<sequence>MYGRKAISALNFVDHPISDDHDISSTNSLVKKNVFRDKYVSLKARPRYGSLHSDRNPKYAKATLNEDAELLVAGNMKKWRSSLILMEVGLKELIDKAEDSRDRFKSVTLIDYCLSILKELENNSIGGEAYIFSSIRRVFEECLFVKSEVDDRFKVPFYSLVVNDRDIGLLDEMKKAAADYELISESELEKGKLVKELSNEKRVHSDCREELKKLTAAHEKLKEECSNLKKSTEQSYKELRAKLDETEKNNTKLRTEIKFLRSYKEDNETKKKRYFVMKRFQMKDKKDMHDIQEDLSVLTKLHEQLEMLENRRIEDYSFEIHQAKQVDKSTIKTEFVSDAQLLNNEMMIIHEKVNKLDENTLRIKTKAEDQQKKKPKLAFCVSNDTTSPMMGLDALSLRSSIEVFFSKSDGKFKLAHRSTITPQYTPEVVEVPHGVTHMKLIHSQLHYYKNHPNMQDAINNPNFDPILPLECEVVDPLEEDEKFTFLKPTLSRIGISPNTQAMSKIWDVYKSRYGNKIITDVTTRKMTLKEVREIILDTYVQHYKDYRQPQKEVKSIDYLLYDVLDQLFVLPEIVHKVSFEFLTACEEFRAKYAFTNNAKDILEFCKSMEGLNDPAFGASVSLALHALRAKWNNYAKDSKSPLKREAVIEILGSIYQEVPTEERETLINDIIMADPVCFESNQYFLSKLNTFFIIAFRDVTEYWTEMGESKVLVKFEKDRLQLEEFVPFMLEIDPNSNKDIWKKRFKESEVKEANNPHNSSTLTLITNLTRAGLGLSSKTIGYIFAEIKWMNAYKRIQEDVEKAN</sequence>
<dbReference type="AlphaFoldDB" id="D2W2C8"/>
<feature type="coiled-coil region" evidence="1">
    <location>
        <begin position="204"/>
        <end position="263"/>
    </location>
</feature>
<dbReference type="VEuPathDB" id="AmoebaDB:NAEGRDRAFT_75543"/>
<dbReference type="RefSeq" id="XP_002669584.1">
    <property type="nucleotide sequence ID" value="XM_002669538.1"/>
</dbReference>
<gene>
    <name evidence="2" type="ORF">NAEGRDRAFT_75543</name>
</gene>
<dbReference type="KEGG" id="ngr:NAEGRDRAFT_75543"/>
<accession>D2W2C8</accession>
<dbReference type="GeneID" id="8862979"/>
<dbReference type="EMBL" id="GG738925">
    <property type="protein sequence ID" value="EFC36840.1"/>
    <property type="molecule type" value="Genomic_DNA"/>
</dbReference>